<evidence type="ECO:0000259" key="1">
    <source>
        <dbReference type="Pfam" id="PF00425"/>
    </source>
</evidence>
<reference evidence="2 3" key="1">
    <citation type="submission" date="2018-08" db="EMBL/GenBank/DDBJ databases">
        <title>Jishengella sp. nov., isolated from a root of Azadirachta indica A. Juss. var. siamensis Valenton.</title>
        <authorList>
            <person name="Kuncharoen N."/>
            <person name="Tanasupawat S."/>
            <person name="Kudo T."/>
            <person name="Ohkuma M."/>
        </authorList>
    </citation>
    <scope>NUCLEOTIDE SEQUENCE [LARGE SCALE GENOMIC DNA]</scope>
    <source>
        <strain evidence="2 3">AZ1-13</strain>
    </source>
</reference>
<dbReference type="OrthoDB" id="3518032at2"/>
<gene>
    <name evidence="2" type="ORF">D2L64_15820</name>
</gene>
<dbReference type="PRINTS" id="PR00095">
    <property type="entry name" value="ANTSNTHASEI"/>
</dbReference>
<comment type="caution">
    <text evidence="2">The sequence shown here is derived from an EMBL/GenBank/DDBJ whole genome shotgun (WGS) entry which is preliminary data.</text>
</comment>
<protein>
    <submittedName>
        <fullName evidence="2">Anthranilate synthase component I family protein</fullName>
    </submittedName>
</protein>
<dbReference type="InterPro" id="IPR005801">
    <property type="entry name" value="ADC_synthase"/>
</dbReference>
<accession>A0A418MT29</accession>
<dbReference type="Proteomes" id="UP000283832">
    <property type="component" value="Unassembled WGS sequence"/>
</dbReference>
<dbReference type="InterPro" id="IPR015890">
    <property type="entry name" value="Chorismate_C"/>
</dbReference>
<proteinExistence type="predicted"/>
<dbReference type="PANTHER" id="PTHR11236">
    <property type="entry name" value="AMINOBENZOATE/ANTHRANILATE SYNTHASE"/>
    <property type="match status" value="1"/>
</dbReference>
<feature type="domain" description="Chorismate-utilising enzyme C-terminal" evidence="1">
    <location>
        <begin position="139"/>
        <end position="384"/>
    </location>
</feature>
<dbReference type="Gene3D" id="3.60.120.10">
    <property type="entry name" value="Anthranilate synthase"/>
    <property type="match status" value="1"/>
</dbReference>
<dbReference type="EMBL" id="QXEC01000014">
    <property type="protein sequence ID" value="RIV37349.1"/>
    <property type="molecule type" value="Genomic_DNA"/>
</dbReference>
<dbReference type="RefSeq" id="WP_119577261.1">
    <property type="nucleotide sequence ID" value="NZ_QXEC01000014.1"/>
</dbReference>
<dbReference type="Pfam" id="PF00425">
    <property type="entry name" value="Chorismate_bind"/>
    <property type="match status" value="1"/>
</dbReference>
<dbReference type="PANTHER" id="PTHR11236:SF9">
    <property type="entry name" value="ANTHRANILATE SYNTHASE COMPONENT 1"/>
    <property type="match status" value="1"/>
</dbReference>
<evidence type="ECO:0000313" key="2">
    <source>
        <dbReference type="EMBL" id="RIV37349.1"/>
    </source>
</evidence>
<evidence type="ECO:0000313" key="3">
    <source>
        <dbReference type="Proteomes" id="UP000283832"/>
    </source>
</evidence>
<dbReference type="InterPro" id="IPR019999">
    <property type="entry name" value="Anth_synth_I-like"/>
</dbReference>
<dbReference type="AlphaFoldDB" id="A0A418MT29"/>
<dbReference type="GO" id="GO:0000162">
    <property type="term" value="P:L-tryptophan biosynthetic process"/>
    <property type="evidence" value="ECO:0007669"/>
    <property type="project" value="TreeGrafter"/>
</dbReference>
<organism evidence="2 3">
    <name type="scientific">Micromonospora radicis</name>
    <dbReference type="NCBI Taxonomy" id="1894971"/>
    <lineage>
        <taxon>Bacteria</taxon>
        <taxon>Bacillati</taxon>
        <taxon>Actinomycetota</taxon>
        <taxon>Actinomycetes</taxon>
        <taxon>Micromonosporales</taxon>
        <taxon>Micromonosporaceae</taxon>
        <taxon>Micromonospora</taxon>
    </lineage>
</organism>
<sequence length="396" mass="41479">MSHIQPDVVEALPRMVVDPPAVPAGCRGRLVERARWQWHPTDGGDPATRTEEFLAAHGLPLHDLARPAPAHDPHGVCGAALYLSAAAGALLAGGNPGPANPADLPEVAVVVYAHTDTPPAPPATTGWWHGPWTESWQPHQHAHAVHTARQAIGRGEVYQVNVVGHASAPYTGDPLPALTRLGRLPGARYGGVLTGTGWAIGCASPETLIEVHHGTLTTRPIKGTRPATTAGRTDLLTSAKERAEHIMIVDLERNDLARIAATGSVRVDDLFAVRRWCDLWQAESTVRATAAPGLGLADLLRAVCPGGSVTGAPKLAALDHIATLEPVGRGASMGALGWITPGHLDLGLTIRTAAVDRHRLHVWAGGGITWDSDPDAEVAEAAAKTAPVRAALAPDR</sequence>
<dbReference type="SUPFAM" id="SSF56322">
    <property type="entry name" value="ADC synthase"/>
    <property type="match status" value="1"/>
</dbReference>
<name>A0A418MT29_9ACTN</name>
<keyword evidence="3" id="KW-1185">Reference proteome</keyword>